<dbReference type="OrthoDB" id="538223at2759"/>
<dbReference type="Pfam" id="PF00400">
    <property type="entry name" value="WD40"/>
    <property type="match status" value="4"/>
</dbReference>
<dbReference type="PROSITE" id="PS50082">
    <property type="entry name" value="WD_REPEATS_2"/>
    <property type="match status" value="3"/>
</dbReference>
<dbReference type="PROSITE" id="PS50294">
    <property type="entry name" value="WD_REPEATS_REGION"/>
    <property type="match status" value="1"/>
</dbReference>
<organism evidence="5 6">
    <name type="scientific">Blyttiomyces helicus</name>
    <dbReference type="NCBI Taxonomy" id="388810"/>
    <lineage>
        <taxon>Eukaryota</taxon>
        <taxon>Fungi</taxon>
        <taxon>Fungi incertae sedis</taxon>
        <taxon>Chytridiomycota</taxon>
        <taxon>Chytridiomycota incertae sedis</taxon>
        <taxon>Chytridiomycetes</taxon>
        <taxon>Chytridiomycetes incertae sedis</taxon>
        <taxon>Blyttiomyces</taxon>
    </lineage>
</organism>
<dbReference type="EMBL" id="KZ994103">
    <property type="protein sequence ID" value="RKO93829.1"/>
    <property type="molecule type" value="Genomic_DNA"/>
</dbReference>
<feature type="non-terminal residue" evidence="5">
    <location>
        <position position="1"/>
    </location>
</feature>
<dbReference type="InterPro" id="IPR044715">
    <property type="entry name" value="WDR86-like"/>
</dbReference>
<dbReference type="PRINTS" id="PR00320">
    <property type="entry name" value="GPROTEINBRPT"/>
</dbReference>
<dbReference type="PROSITE" id="PS00678">
    <property type="entry name" value="WD_REPEATS_1"/>
    <property type="match status" value="1"/>
</dbReference>
<evidence type="ECO:0000256" key="2">
    <source>
        <dbReference type="ARBA" id="ARBA00022737"/>
    </source>
</evidence>
<keyword evidence="6" id="KW-1185">Reference proteome</keyword>
<dbReference type="PANTHER" id="PTHR44489:SF11">
    <property type="entry name" value="WD REPEAT DOMAIN 86"/>
    <property type="match status" value="1"/>
</dbReference>
<gene>
    <name evidence="5" type="ORF">BDK51DRAFT_13504</name>
</gene>
<dbReference type="InterPro" id="IPR036322">
    <property type="entry name" value="WD40_repeat_dom_sf"/>
</dbReference>
<dbReference type="Gene3D" id="2.130.10.10">
    <property type="entry name" value="YVTN repeat-like/Quinoprotein amine dehydrogenase"/>
    <property type="match status" value="2"/>
</dbReference>
<dbReference type="InterPro" id="IPR019775">
    <property type="entry name" value="WD40_repeat_CS"/>
</dbReference>
<dbReference type="AlphaFoldDB" id="A0A4P9WLB4"/>
<dbReference type="SMART" id="SM00320">
    <property type="entry name" value="WD40"/>
    <property type="match status" value="5"/>
</dbReference>
<keyword evidence="1 3" id="KW-0853">WD repeat</keyword>
<accession>A0A4P9WLB4</accession>
<feature type="repeat" description="WD" evidence="3">
    <location>
        <begin position="206"/>
        <end position="236"/>
    </location>
</feature>
<feature type="repeat" description="WD" evidence="3">
    <location>
        <begin position="126"/>
        <end position="165"/>
    </location>
</feature>
<evidence type="ECO:0000313" key="5">
    <source>
        <dbReference type="EMBL" id="RKO93829.1"/>
    </source>
</evidence>
<feature type="non-terminal residue" evidence="5">
    <location>
        <position position="246"/>
    </location>
</feature>
<keyword evidence="2" id="KW-0677">Repeat</keyword>
<name>A0A4P9WLB4_9FUNG</name>
<reference evidence="6" key="1">
    <citation type="journal article" date="2018" name="Nat. Microbiol.">
        <title>Leveraging single-cell genomics to expand the fungal tree of life.</title>
        <authorList>
            <person name="Ahrendt S.R."/>
            <person name="Quandt C.A."/>
            <person name="Ciobanu D."/>
            <person name="Clum A."/>
            <person name="Salamov A."/>
            <person name="Andreopoulos B."/>
            <person name="Cheng J.F."/>
            <person name="Woyke T."/>
            <person name="Pelin A."/>
            <person name="Henrissat B."/>
            <person name="Reynolds N.K."/>
            <person name="Benny G.L."/>
            <person name="Smith M.E."/>
            <person name="James T.Y."/>
            <person name="Grigoriev I.V."/>
        </authorList>
    </citation>
    <scope>NUCLEOTIDE SEQUENCE [LARGE SCALE GENOMIC DNA]</scope>
</reference>
<dbReference type="SUPFAM" id="SSF50978">
    <property type="entry name" value="WD40 repeat-like"/>
    <property type="match status" value="1"/>
</dbReference>
<feature type="repeat" description="WD" evidence="3">
    <location>
        <begin position="47"/>
        <end position="61"/>
    </location>
</feature>
<proteinExistence type="predicted"/>
<evidence type="ECO:0000256" key="3">
    <source>
        <dbReference type="PROSITE-ProRule" id="PRU00221"/>
    </source>
</evidence>
<evidence type="ECO:0000256" key="1">
    <source>
        <dbReference type="ARBA" id="ARBA00022574"/>
    </source>
</evidence>
<dbReference type="InterPro" id="IPR020472">
    <property type="entry name" value="WD40_PAC1"/>
</dbReference>
<feature type="region of interest" description="Disordered" evidence="4">
    <location>
        <begin position="1"/>
        <end position="37"/>
    </location>
</feature>
<dbReference type="InterPro" id="IPR001680">
    <property type="entry name" value="WD40_rpt"/>
</dbReference>
<sequence length="246" mass="27432">LHRGHEGTVYSLDTQWKAGRPPPANARKKRTGKVEPAAGDDEGVITLVSGSHDQSILVWDVITVPVGKKDISLQVDQTRKLHSHTADVYALELLLEPDKRYGMLVSGGDYTVRSWNIEQGVNIQTLHGHTGYVACLRIRGKRAFSGSWDTTVRSWNLEAGKGMHVFKGHKNIVNCIDVTDTDIFSGSWDMTVIQWSRATGEPVNVFHGHTDGVQCLQIHDELLFSGSMDKSIRVWNPKVNEHIIIF</sequence>
<evidence type="ECO:0000313" key="6">
    <source>
        <dbReference type="Proteomes" id="UP000269721"/>
    </source>
</evidence>
<dbReference type="Proteomes" id="UP000269721">
    <property type="component" value="Unassembled WGS sequence"/>
</dbReference>
<dbReference type="PANTHER" id="PTHR44489">
    <property type="match status" value="1"/>
</dbReference>
<protein>
    <submittedName>
        <fullName evidence="5">WD40-repeat-containing domain protein</fullName>
    </submittedName>
</protein>
<evidence type="ECO:0000256" key="4">
    <source>
        <dbReference type="SAM" id="MobiDB-lite"/>
    </source>
</evidence>
<dbReference type="InterPro" id="IPR015943">
    <property type="entry name" value="WD40/YVTN_repeat-like_dom_sf"/>
</dbReference>